<dbReference type="InterPro" id="IPR044505">
    <property type="entry name" value="GlgX_Isoamylase_N_E_set"/>
</dbReference>
<dbReference type="SMART" id="SM00642">
    <property type="entry name" value="Aamy"/>
    <property type="match status" value="1"/>
</dbReference>
<dbReference type="SUPFAM" id="SSF51445">
    <property type="entry name" value="(Trans)glycosidases"/>
    <property type="match status" value="1"/>
</dbReference>
<dbReference type="InterPro" id="IPR013783">
    <property type="entry name" value="Ig-like_fold"/>
</dbReference>
<dbReference type="Pfam" id="PF02922">
    <property type="entry name" value="CBM_48"/>
    <property type="match status" value="1"/>
</dbReference>
<comment type="similarity">
    <text evidence="1">Belongs to the glycosyl hydrolase 13 family.</text>
</comment>
<dbReference type="OrthoDB" id="3236218at2"/>
<dbReference type="InterPro" id="IPR004193">
    <property type="entry name" value="Glyco_hydro_13_N"/>
</dbReference>
<dbReference type="InterPro" id="IPR017853">
    <property type="entry name" value="GH"/>
</dbReference>
<keyword evidence="2" id="KW-0378">Hydrolase</keyword>
<dbReference type="CDD" id="cd02856">
    <property type="entry name" value="E_set_GDE_Isoamylase_N"/>
    <property type="match status" value="1"/>
</dbReference>
<dbReference type="PANTHER" id="PTHR43002">
    <property type="entry name" value="GLYCOGEN DEBRANCHING ENZYME"/>
    <property type="match status" value="1"/>
</dbReference>
<dbReference type="Proteomes" id="UP000235598">
    <property type="component" value="Unassembled WGS sequence"/>
</dbReference>
<proteinExistence type="inferred from homology"/>
<reference evidence="6 7" key="1">
    <citation type="submission" date="2017-09" db="EMBL/GenBank/DDBJ databases">
        <title>Bacterial strain isolated from the female urinary microbiota.</title>
        <authorList>
            <person name="Thomas-White K."/>
            <person name="Kumar N."/>
            <person name="Forster S."/>
            <person name="Putonti C."/>
            <person name="Lawley T."/>
            <person name="Wolfe A.J."/>
        </authorList>
    </citation>
    <scope>NUCLEOTIDE SEQUENCE [LARGE SCALE GENOMIC DNA]</scope>
    <source>
        <strain evidence="6 7">UMB1301</strain>
    </source>
</reference>
<feature type="region of interest" description="Disordered" evidence="4">
    <location>
        <begin position="467"/>
        <end position="495"/>
    </location>
</feature>
<gene>
    <name evidence="6" type="primary">glgX</name>
    <name evidence="6" type="ORF">CJ199_00245</name>
</gene>
<dbReference type="GO" id="GO:0005980">
    <property type="term" value="P:glycogen catabolic process"/>
    <property type="evidence" value="ECO:0007669"/>
    <property type="project" value="InterPro"/>
</dbReference>
<dbReference type="NCBIfam" id="TIGR02100">
    <property type="entry name" value="glgX_debranch"/>
    <property type="match status" value="1"/>
</dbReference>
<evidence type="ECO:0000256" key="1">
    <source>
        <dbReference type="ARBA" id="ARBA00008061"/>
    </source>
</evidence>
<dbReference type="Gene3D" id="2.60.40.1180">
    <property type="entry name" value="Golgi alpha-mannosidase II"/>
    <property type="match status" value="1"/>
</dbReference>
<organism evidence="6 7">
    <name type="scientific">Brevibacterium paucivorans</name>
    <dbReference type="NCBI Taxonomy" id="170994"/>
    <lineage>
        <taxon>Bacteria</taxon>
        <taxon>Bacillati</taxon>
        <taxon>Actinomycetota</taxon>
        <taxon>Actinomycetes</taxon>
        <taxon>Micrococcales</taxon>
        <taxon>Brevibacteriaceae</taxon>
        <taxon>Brevibacterium</taxon>
    </lineage>
</organism>
<dbReference type="InterPro" id="IPR006047">
    <property type="entry name" value="GH13_cat_dom"/>
</dbReference>
<dbReference type="AlphaFoldDB" id="A0A2N6VP08"/>
<feature type="compositionally biased region" description="Basic and acidic residues" evidence="4">
    <location>
        <begin position="467"/>
        <end position="483"/>
    </location>
</feature>
<dbReference type="InterPro" id="IPR014756">
    <property type="entry name" value="Ig_E-set"/>
</dbReference>
<evidence type="ECO:0000256" key="2">
    <source>
        <dbReference type="ARBA" id="ARBA00022801"/>
    </source>
</evidence>
<dbReference type="EMBL" id="PNHK01000001">
    <property type="protein sequence ID" value="PMD05881.1"/>
    <property type="molecule type" value="Genomic_DNA"/>
</dbReference>
<comment type="caution">
    <text evidence="6">The sequence shown here is derived from an EMBL/GenBank/DDBJ whole genome shotgun (WGS) entry which is preliminary data.</text>
</comment>
<evidence type="ECO:0000313" key="6">
    <source>
        <dbReference type="EMBL" id="PMD05881.1"/>
    </source>
</evidence>
<feature type="domain" description="Glycosyl hydrolase family 13 catalytic" evidence="5">
    <location>
        <begin position="174"/>
        <end position="567"/>
    </location>
</feature>
<keyword evidence="3" id="KW-0326">Glycosidase</keyword>
<evidence type="ECO:0000256" key="3">
    <source>
        <dbReference type="ARBA" id="ARBA00023295"/>
    </source>
</evidence>
<evidence type="ECO:0000259" key="5">
    <source>
        <dbReference type="SMART" id="SM00642"/>
    </source>
</evidence>
<dbReference type="Gene3D" id="2.60.40.10">
    <property type="entry name" value="Immunoglobulins"/>
    <property type="match status" value="1"/>
</dbReference>
<evidence type="ECO:0000256" key="4">
    <source>
        <dbReference type="SAM" id="MobiDB-lite"/>
    </source>
</evidence>
<dbReference type="Gene3D" id="3.20.20.80">
    <property type="entry name" value="Glycosidases"/>
    <property type="match status" value="1"/>
</dbReference>
<protein>
    <submittedName>
        <fullName evidence="6">Glycogen debranching enzyme GlgX</fullName>
    </submittedName>
</protein>
<dbReference type="InterPro" id="IPR011837">
    <property type="entry name" value="Glycogen_debranch_GlgX"/>
</dbReference>
<accession>A0A2N6VP08</accession>
<dbReference type="SUPFAM" id="SSF51011">
    <property type="entry name" value="Glycosyl hydrolase domain"/>
    <property type="match status" value="1"/>
</dbReference>
<dbReference type="InterPro" id="IPR013780">
    <property type="entry name" value="Glyco_hydro_b"/>
</dbReference>
<name>A0A2N6VP08_9MICO</name>
<dbReference type="SUPFAM" id="SSF81296">
    <property type="entry name" value="E set domains"/>
    <property type="match status" value="1"/>
</dbReference>
<dbReference type="GO" id="GO:0004135">
    <property type="term" value="F:amylo-alpha-1,6-glucosidase activity"/>
    <property type="evidence" value="ECO:0007669"/>
    <property type="project" value="InterPro"/>
</dbReference>
<dbReference type="RefSeq" id="WP_102237540.1">
    <property type="nucleotide sequence ID" value="NZ_PNHK01000001.1"/>
</dbReference>
<dbReference type="CDD" id="cd11326">
    <property type="entry name" value="AmyAc_Glg_debranch"/>
    <property type="match status" value="1"/>
</dbReference>
<sequence length="686" mass="76337">MTEQNFRVSVGRSWPLGVTLTETGANVAVWAPDATLIELCVFTDAEEEQRIAVPYRDGGVWYAHVEGTTQGTRYGLRATGPHQPENGLRFNPAKLLIDPYAKALTGPVSWDGLMNAYAVGPGDDMVQDDRDSAPVIPKAIVQGPAEGPDPQTNRPIHPWSDTVIYEAHVKGLTQQHPDIPEDIRGTYAALAHPVIVEHLQKLGVTALELLPIQTFIDDEFLVRQYKRNYWGYQPVAWQAPEPRYAHRDADAEIRHAVHTLHEAGIEVILDIVFNHTGEGSEMGPTLSYRALNNAGYYQLTDGGRHYVDVTGTGNSLNPDSDMVIRLVLDSMRHWVTRYGIDGFRFDLASTLGRTEDHFTPNSPFFYTVRQDPLLAGVKLIAEPWDLGIDGYQLGHYPYPWKEWNDSYRDKVRRAWRGESLGTADMGSCLTGSANLFDHSGRSASSSINFLTAHDGFTLNDVVSYNDKHNEANGEDNRDGHNENVSDNMGAEGLTDDPAINEARERRIRGMLTTLFVSQGVPMLLAGDELRNSQGGNNNAYAQDNEIGWIDWTERSQVEFISRLTAMRARLPLLRQRNFLHGGTREDGHIDIQWFKADGQTPTDDDWHDPELTALGVEIRGVAGYRSGEELTGCVFLILNVGDETEVALPTQTSWHLELDSTDEDAHGDFTDHYVAPAQSVIVLSSP</sequence>
<evidence type="ECO:0000313" key="7">
    <source>
        <dbReference type="Proteomes" id="UP000235598"/>
    </source>
</evidence>